<sequence length="205" mass="23784">MSDRQAARSLKILDLGCGKHKTPGAIGIDINPKTDADVIHDLNQFPYPFPDNEFDLIIGNQVIEHLADIPAVMAELYRIAKPGARIILETPHYTDVASFCDPTHRHHLTSESFSYFSEKKKPEFAFYSDITLRTRVIRITLLRFWRLLGFELLINSPNRFPSLRFIRRFWEAYLSFIIRGKTLHFEFEVIKDQRQKSPAHDESAP</sequence>
<dbReference type="InterPro" id="IPR029063">
    <property type="entry name" value="SAM-dependent_MTases_sf"/>
</dbReference>
<reference evidence="1 2" key="2">
    <citation type="submission" date="2015-01" db="EMBL/GenBank/DDBJ databases">
        <title>Complete genome sequence of Pyrinomonas methylaliphatogenes type strain K22T.</title>
        <authorList>
            <person name="Lee K.C.Y."/>
            <person name="Power J.F."/>
            <person name="Dunfield P.F."/>
            <person name="Morgan X.C."/>
            <person name="Huttenhower C."/>
            <person name="Stott M.B."/>
        </authorList>
    </citation>
    <scope>NUCLEOTIDE SEQUENCE [LARGE SCALE GENOMIC DNA]</scope>
    <source>
        <strain evidence="1 2">K22</strain>
    </source>
</reference>
<dbReference type="AlphaFoldDB" id="A0A0B6X2Q2"/>
<keyword evidence="1" id="KW-0489">Methyltransferase</keyword>
<protein>
    <submittedName>
        <fullName evidence="1">Methylase involved in ubiquinone/menaquinone biosynthesis</fullName>
    </submittedName>
</protein>
<dbReference type="STRING" id="454194.PYK22_02872"/>
<dbReference type="Pfam" id="PF13489">
    <property type="entry name" value="Methyltransf_23"/>
    <property type="match status" value="1"/>
</dbReference>
<evidence type="ECO:0000313" key="2">
    <source>
        <dbReference type="Proteomes" id="UP000031518"/>
    </source>
</evidence>
<dbReference type="EMBL" id="CBXV010000008">
    <property type="protein sequence ID" value="CDM66834.1"/>
    <property type="molecule type" value="Genomic_DNA"/>
</dbReference>
<dbReference type="PANTHER" id="PTHR43591">
    <property type="entry name" value="METHYLTRANSFERASE"/>
    <property type="match status" value="1"/>
</dbReference>
<evidence type="ECO:0000313" key="1">
    <source>
        <dbReference type="EMBL" id="CDM66834.1"/>
    </source>
</evidence>
<name>A0A0B6X2Q2_9BACT</name>
<dbReference type="SUPFAM" id="SSF53335">
    <property type="entry name" value="S-adenosyl-L-methionine-dependent methyltransferases"/>
    <property type="match status" value="1"/>
</dbReference>
<dbReference type="Proteomes" id="UP000031518">
    <property type="component" value="Unassembled WGS sequence"/>
</dbReference>
<dbReference type="GO" id="GO:0032259">
    <property type="term" value="P:methylation"/>
    <property type="evidence" value="ECO:0007669"/>
    <property type="project" value="UniProtKB-KW"/>
</dbReference>
<keyword evidence="1" id="KW-0830">Ubiquinone</keyword>
<organism evidence="1 2">
    <name type="scientific">Pyrinomonas methylaliphatogenes</name>
    <dbReference type="NCBI Taxonomy" id="454194"/>
    <lineage>
        <taxon>Bacteria</taxon>
        <taxon>Pseudomonadati</taxon>
        <taxon>Acidobacteriota</taxon>
        <taxon>Blastocatellia</taxon>
        <taxon>Blastocatellales</taxon>
        <taxon>Pyrinomonadaceae</taxon>
        <taxon>Pyrinomonas</taxon>
    </lineage>
</organism>
<dbReference type="GO" id="GO:0008168">
    <property type="term" value="F:methyltransferase activity"/>
    <property type="evidence" value="ECO:0007669"/>
    <property type="project" value="UniProtKB-KW"/>
</dbReference>
<proteinExistence type="predicted"/>
<dbReference type="RefSeq" id="WP_211197721.1">
    <property type="nucleotide sequence ID" value="NZ_CBXV010000008.1"/>
</dbReference>
<dbReference type="Gene3D" id="3.40.50.150">
    <property type="entry name" value="Vaccinia Virus protein VP39"/>
    <property type="match status" value="1"/>
</dbReference>
<gene>
    <name evidence="1" type="ORF">PYK22_02872</name>
</gene>
<dbReference type="CDD" id="cd02440">
    <property type="entry name" value="AdoMet_MTases"/>
    <property type="match status" value="1"/>
</dbReference>
<keyword evidence="1" id="KW-0808">Transferase</keyword>
<accession>A0A0B6X2Q2</accession>
<keyword evidence="2" id="KW-1185">Reference proteome</keyword>
<reference evidence="1 2" key="1">
    <citation type="submission" date="2013-12" db="EMBL/GenBank/DDBJ databases">
        <authorList>
            <person name="Stott M."/>
        </authorList>
    </citation>
    <scope>NUCLEOTIDE SEQUENCE [LARGE SCALE GENOMIC DNA]</scope>
    <source>
        <strain evidence="1 2">K22</strain>
    </source>
</reference>